<accession>A0A1G9MFG5</accession>
<dbReference type="STRING" id="482461.SAMN05216244_0565"/>
<dbReference type="InterPro" id="IPR007546">
    <property type="entry name" value="DUF503"/>
</dbReference>
<gene>
    <name evidence="1" type="ORF">SAMN05216244_0565</name>
</gene>
<dbReference type="InterPro" id="IPR036746">
    <property type="entry name" value="TT1725-like_sf"/>
</dbReference>
<keyword evidence="2" id="KW-1185">Reference proteome</keyword>
<evidence type="ECO:0008006" key="3">
    <source>
        <dbReference type="Google" id="ProtNLM"/>
    </source>
</evidence>
<dbReference type="SUPFAM" id="SSF103007">
    <property type="entry name" value="Hypothetical protein TT1725"/>
    <property type="match status" value="1"/>
</dbReference>
<dbReference type="RefSeq" id="WP_074597333.1">
    <property type="nucleotide sequence ID" value="NZ_FNHF01000001.1"/>
</dbReference>
<sequence>MILYVEVDCFIYEPQSLKQKRSVVKSLITRLKNDYNIAVSEIDHQDLWQRTGLGLVTVSSDKIHAEKVINQALKLIDSFPELERTTTNFEWF</sequence>
<dbReference type="Proteomes" id="UP000182347">
    <property type="component" value="Unassembled WGS sequence"/>
</dbReference>
<evidence type="ECO:0000313" key="1">
    <source>
        <dbReference type="EMBL" id="SDL72874.1"/>
    </source>
</evidence>
<dbReference type="PANTHER" id="PTHR36441:SF1">
    <property type="entry name" value="DUF503 DOMAIN-CONTAINING PROTEIN"/>
    <property type="match status" value="1"/>
</dbReference>
<dbReference type="Gene3D" id="3.30.70.1120">
    <property type="entry name" value="TT1725-like"/>
    <property type="match status" value="1"/>
</dbReference>
<dbReference type="OrthoDB" id="9809023at2"/>
<dbReference type="EMBL" id="FNHF01000001">
    <property type="protein sequence ID" value="SDL72874.1"/>
    <property type="molecule type" value="Genomic_DNA"/>
</dbReference>
<proteinExistence type="predicted"/>
<evidence type="ECO:0000313" key="2">
    <source>
        <dbReference type="Proteomes" id="UP000182347"/>
    </source>
</evidence>
<dbReference type="PANTHER" id="PTHR36441">
    <property type="entry name" value="HYPOTHETICAL CYTOSOLIC PROTEIN"/>
    <property type="match status" value="1"/>
</dbReference>
<dbReference type="Pfam" id="PF04456">
    <property type="entry name" value="DUF503"/>
    <property type="match status" value="1"/>
</dbReference>
<reference evidence="2" key="1">
    <citation type="submission" date="2016-10" db="EMBL/GenBank/DDBJ databases">
        <authorList>
            <person name="Varghese N."/>
            <person name="Submissions S."/>
        </authorList>
    </citation>
    <scope>NUCLEOTIDE SEQUENCE [LARGE SCALE GENOMIC DNA]</scope>
    <source>
        <strain evidence="2">CGMCC 1.6199</strain>
    </source>
</reference>
<name>A0A1G9MFG5_9BACI</name>
<protein>
    <recommendedName>
        <fullName evidence="3">YlxP-like protein</fullName>
    </recommendedName>
</protein>
<organism evidence="1 2">
    <name type="scientific">Sediminibacillus halophilus</name>
    <dbReference type="NCBI Taxonomy" id="482461"/>
    <lineage>
        <taxon>Bacteria</taxon>
        <taxon>Bacillati</taxon>
        <taxon>Bacillota</taxon>
        <taxon>Bacilli</taxon>
        <taxon>Bacillales</taxon>
        <taxon>Bacillaceae</taxon>
        <taxon>Sediminibacillus</taxon>
    </lineage>
</organism>
<dbReference type="AlphaFoldDB" id="A0A1G9MFG5"/>